<evidence type="ECO:0000259" key="1">
    <source>
        <dbReference type="Pfam" id="PF18962"/>
    </source>
</evidence>
<sequence length="465" mass="51654">ILYVVVDHEFVYLVAIWDGLFVVDVSDPINPRGIAHLPLGDEQVTELIQYGNFLFLNDYSTGLWVIDVSDPSDPRAAYNYEMPDQVVHLAKRNDYLFAPDYLRGVIRIFDISNPSWPIAVGELPTLFGCLSGTAIDKSYLYLCGLSGDPFVLSFDLTDPINPILIDSCKLTTPGRSKIKIKGDLAYIGGNGGINIIDISDPGQLKFISSCSLPGWVYGLDVYGDYLYSANNTIVENFGLRIVDISDPFHPKEISHYITPDRAFGVAYHQGYVYVADGVSGLRVIDVSDPMEPFEVGSLTLPDAAFDITLDYPYAYIADFEGGVRVIDVSNPYQPQECAYYQNVAGATMHVAVYDRYVYISALFCGIQICENLLIGIERDENERKSGRGLRQNVVRNSIQVVLPKSAEYLTIDIFNSLGQKIRHLTHSSPTGILEISVCDLPSGLYFIKISSSKGKILLEKFIVLR</sequence>
<dbReference type="AlphaFoldDB" id="A0A660SDR3"/>
<comment type="caution">
    <text evidence="2">The sequence shown here is derived from an EMBL/GenBank/DDBJ whole genome shotgun (WGS) entry which is preliminary data.</text>
</comment>
<dbReference type="InterPro" id="IPR013211">
    <property type="entry name" value="LVIVD"/>
</dbReference>
<feature type="domain" description="Secretion system C-terminal sorting" evidence="1">
    <location>
        <begin position="404"/>
        <end position="463"/>
    </location>
</feature>
<evidence type="ECO:0000313" key="3">
    <source>
        <dbReference type="Proteomes" id="UP000268469"/>
    </source>
</evidence>
<accession>A0A660SDR3</accession>
<proteinExistence type="predicted"/>
<dbReference type="Pfam" id="PF18962">
    <property type="entry name" value="Por_Secre_tail"/>
    <property type="match status" value="1"/>
</dbReference>
<dbReference type="NCBIfam" id="TIGR04183">
    <property type="entry name" value="Por_Secre_tail"/>
    <property type="match status" value="1"/>
</dbReference>
<name>A0A660SDR3_UNCW3</name>
<dbReference type="EMBL" id="QNBE01000119">
    <property type="protein sequence ID" value="RKX68919.1"/>
    <property type="molecule type" value="Genomic_DNA"/>
</dbReference>
<organism evidence="2 3">
    <name type="scientific">candidate division WOR-3 bacterium</name>
    <dbReference type="NCBI Taxonomy" id="2052148"/>
    <lineage>
        <taxon>Bacteria</taxon>
        <taxon>Bacteria division WOR-3</taxon>
    </lineage>
</organism>
<reference evidence="2 3" key="1">
    <citation type="submission" date="2018-06" db="EMBL/GenBank/DDBJ databases">
        <title>Extensive metabolic versatility and redundancy in microbially diverse, dynamic hydrothermal sediments.</title>
        <authorList>
            <person name="Dombrowski N."/>
            <person name="Teske A."/>
            <person name="Baker B.J."/>
        </authorList>
    </citation>
    <scope>NUCLEOTIDE SEQUENCE [LARGE SCALE GENOMIC DNA]</scope>
    <source>
        <strain evidence="2">B36_G15</strain>
    </source>
</reference>
<dbReference type="Pfam" id="PF08309">
    <property type="entry name" value="LVIVD"/>
    <property type="match status" value="7"/>
</dbReference>
<dbReference type="InterPro" id="IPR011047">
    <property type="entry name" value="Quinoprotein_ADH-like_sf"/>
</dbReference>
<dbReference type="InterPro" id="IPR026444">
    <property type="entry name" value="Secre_tail"/>
</dbReference>
<evidence type="ECO:0000313" key="2">
    <source>
        <dbReference type="EMBL" id="RKX68919.1"/>
    </source>
</evidence>
<protein>
    <recommendedName>
        <fullName evidence="1">Secretion system C-terminal sorting domain-containing protein</fullName>
    </recommendedName>
</protein>
<gene>
    <name evidence="2" type="ORF">DRP53_09660</name>
</gene>
<dbReference type="SUPFAM" id="SSF50998">
    <property type="entry name" value="Quinoprotein alcohol dehydrogenase-like"/>
    <property type="match status" value="1"/>
</dbReference>
<feature type="non-terminal residue" evidence="2">
    <location>
        <position position="1"/>
    </location>
</feature>
<dbReference type="Proteomes" id="UP000268469">
    <property type="component" value="Unassembled WGS sequence"/>
</dbReference>